<keyword evidence="4" id="KW-0804">Transcription</keyword>
<feature type="domain" description="HTH tetR-type" evidence="7">
    <location>
        <begin position="20"/>
        <end position="80"/>
    </location>
</feature>
<feature type="compositionally biased region" description="Basic residues" evidence="6">
    <location>
        <begin position="264"/>
        <end position="273"/>
    </location>
</feature>
<dbReference type="SUPFAM" id="SSF48498">
    <property type="entry name" value="Tetracyclin repressor-like, C-terminal domain"/>
    <property type="match status" value="1"/>
</dbReference>
<dbReference type="GO" id="GO:0003700">
    <property type="term" value="F:DNA-binding transcription factor activity"/>
    <property type="evidence" value="ECO:0007669"/>
    <property type="project" value="TreeGrafter"/>
</dbReference>
<dbReference type="PRINTS" id="PR00455">
    <property type="entry name" value="HTHTETR"/>
</dbReference>
<feature type="region of interest" description="Disordered" evidence="6">
    <location>
        <begin position="222"/>
        <end position="273"/>
    </location>
</feature>
<evidence type="ECO:0000256" key="6">
    <source>
        <dbReference type="SAM" id="MobiDB-lite"/>
    </source>
</evidence>
<keyword evidence="3 5" id="KW-0238">DNA-binding</keyword>
<comment type="caution">
    <text evidence="8">The sequence shown here is derived from an EMBL/GenBank/DDBJ whole genome shotgun (WGS) entry which is preliminary data.</text>
</comment>
<evidence type="ECO:0000313" key="9">
    <source>
        <dbReference type="Proteomes" id="UP000247540"/>
    </source>
</evidence>
<reference evidence="8 9" key="1">
    <citation type="submission" date="2018-06" db="EMBL/GenBank/DDBJ databases">
        <title>Genomic Encyclopedia of Type Strains, Phase III (KMG-III): the genomes of soil and plant-associated and newly described type strains.</title>
        <authorList>
            <person name="Whitman W."/>
        </authorList>
    </citation>
    <scope>NUCLEOTIDE SEQUENCE [LARGE SCALE GENOMIC DNA]</scope>
    <source>
        <strain evidence="8 9">CECT 7646</strain>
    </source>
</reference>
<dbReference type="Proteomes" id="UP000247540">
    <property type="component" value="Unassembled WGS sequence"/>
</dbReference>
<dbReference type="PANTHER" id="PTHR30055:SF234">
    <property type="entry name" value="HTH-TYPE TRANSCRIPTIONAL REGULATOR BETI"/>
    <property type="match status" value="1"/>
</dbReference>
<dbReference type="InterPro" id="IPR036271">
    <property type="entry name" value="Tet_transcr_reg_TetR-rel_C_sf"/>
</dbReference>
<dbReference type="InterPro" id="IPR009057">
    <property type="entry name" value="Homeodomain-like_sf"/>
</dbReference>
<dbReference type="GO" id="GO:0000976">
    <property type="term" value="F:transcription cis-regulatory region binding"/>
    <property type="evidence" value="ECO:0007669"/>
    <property type="project" value="TreeGrafter"/>
</dbReference>
<dbReference type="Gene3D" id="1.10.357.10">
    <property type="entry name" value="Tetracycline Repressor, domain 2"/>
    <property type="match status" value="1"/>
</dbReference>
<evidence type="ECO:0000256" key="2">
    <source>
        <dbReference type="ARBA" id="ARBA00023015"/>
    </source>
</evidence>
<dbReference type="InterPro" id="IPR023772">
    <property type="entry name" value="DNA-bd_HTH_TetR-type_CS"/>
</dbReference>
<feature type="DNA-binding region" description="H-T-H motif" evidence="5">
    <location>
        <begin position="43"/>
        <end position="62"/>
    </location>
</feature>
<dbReference type="InterPro" id="IPR050109">
    <property type="entry name" value="HTH-type_TetR-like_transc_reg"/>
</dbReference>
<dbReference type="Pfam" id="PF09209">
    <property type="entry name" value="CecR_C"/>
    <property type="match status" value="1"/>
</dbReference>
<dbReference type="RefSeq" id="WP_110464858.1">
    <property type="nucleotide sequence ID" value="NZ_JAMOFZ010000004.1"/>
</dbReference>
<feature type="compositionally biased region" description="Low complexity" evidence="6">
    <location>
        <begin position="225"/>
        <end position="243"/>
    </location>
</feature>
<dbReference type="Gene3D" id="1.10.10.60">
    <property type="entry name" value="Homeodomain-like"/>
    <property type="match status" value="1"/>
</dbReference>
<evidence type="ECO:0000256" key="5">
    <source>
        <dbReference type="PROSITE-ProRule" id="PRU00335"/>
    </source>
</evidence>
<name>A0A318T0B9_9BURK</name>
<dbReference type="PANTHER" id="PTHR30055">
    <property type="entry name" value="HTH-TYPE TRANSCRIPTIONAL REGULATOR RUTR"/>
    <property type="match status" value="1"/>
</dbReference>
<dbReference type="OrthoDB" id="9789566at2"/>
<accession>A0A318T0B9</accession>
<evidence type="ECO:0000256" key="1">
    <source>
        <dbReference type="ARBA" id="ARBA00022491"/>
    </source>
</evidence>
<keyword evidence="1" id="KW-0678">Repressor</keyword>
<evidence type="ECO:0000259" key="7">
    <source>
        <dbReference type="PROSITE" id="PS50977"/>
    </source>
</evidence>
<keyword evidence="9" id="KW-1185">Reference proteome</keyword>
<dbReference type="PROSITE" id="PS50977">
    <property type="entry name" value="HTH_TETR_2"/>
    <property type="match status" value="1"/>
</dbReference>
<evidence type="ECO:0000256" key="4">
    <source>
        <dbReference type="ARBA" id="ARBA00023163"/>
    </source>
</evidence>
<proteinExistence type="predicted"/>
<dbReference type="InterPro" id="IPR015292">
    <property type="entry name" value="Tscrpt_reg_YbiH_C"/>
</dbReference>
<gene>
    <name evidence="8" type="ORF">DFQ15_104117</name>
</gene>
<dbReference type="Pfam" id="PF00440">
    <property type="entry name" value="TetR_N"/>
    <property type="match status" value="1"/>
</dbReference>
<organism evidence="8 9">
    <name type="scientific">Xylophilus ampelinus</name>
    <dbReference type="NCBI Taxonomy" id="54067"/>
    <lineage>
        <taxon>Bacteria</taxon>
        <taxon>Pseudomonadati</taxon>
        <taxon>Pseudomonadota</taxon>
        <taxon>Betaproteobacteria</taxon>
        <taxon>Burkholderiales</taxon>
        <taxon>Xylophilus</taxon>
    </lineage>
</organism>
<dbReference type="SUPFAM" id="SSF46689">
    <property type="entry name" value="Homeodomain-like"/>
    <property type="match status" value="1"/>
</dbReference>
<evidence type="ECO:0000256" key="3">
    <source>
        <dbReference type="ARBA" id="ARBA00023125"/>
    </source>
</evidence>
<dbReference type="InterPro" id="IPR001647">
    <property type="entry name" value="HTH_TetR"/>
</dbReference>
<dbReference type="EMBL" id="QJTC01000004">
    <property type="protein sequence ID" value="PYE78924.1"/>
    <property type="molecule type" value="Genomic_DNA"/>
</dbReference>
<protein>
    <submittedName>
        <fullName evidence="8">TetR family transcriptional regulator</fullName>
    </submittedName>
</protein>
<keyword evidence="2" id="KW-0805">Transcription regulation</keyword>
<evidence type="ECO:0000313" key="8">
    <source>
        <dbReference type="EMBL" id="PYE78924.1"/>
    </source>
</evidence>
<dbReference type="PROSITE" id="PS01081">
    <property type="entry name" value="HTH_TETR_1"/>
    <property type="match status" value="1"/>
</dbReference>
<sequence>MDSTLPDPTALPAAHRADGAEARERLLHAALRLFSEKGFARTSTREIAQAASVNLAAIRYYFGDKAGLYASTFTEPMGAARDVIPLISPPHLSLRQALHAYYAFFVEPLKQGELARQCLRLRIREMLEPTDQWAEEMRQDAMAPHAALLAVLRRHLDMRQDDDDLHRLAFALDGLAIHLFVARDIVEAVRPGLLGSTDAIDTWADRLTDNGLALVTTERRRRAAAARTPAAARSAIGRTAATRNRSFRAPSGAAEPAAPQRTPAGRKTRKPVP</sequence>
<dbReference type="AlphaFoldDB" id="A0A318T0B9"/>